<evidence type="ECO:0000313" key="2">
    <source>
        <dbReference type="Proteomes" id="UP000008809"/>
    </source>
</evidence>
<dbReference type="HOGENOM" id="CLU_214965_0_0_5"/>
<evidence type="ECO:0000313" key="1">
    <source>
        <dbReference type="EMBL" id="ABD08440.1"/>
    </source>
</evidence>
<dbReference type="EMBL" id="CP000250">
    <property type="protein sequence ID" value="ABD08440.1"/>
    <property type="molecule type" value="Genomic_DNA"/>
</dbReference>
<keyword evidence="2" id="KW-1185">Reference proteome</keyword>
<dbReference type="KEGG" id="rpb:RPB_3746"/>
<organism evidence="1 2">
    <name type="scientific">Rhodopseudomonas palustris (strain HaA2)</name>
    <dbReference type="NCBI Taxonomy" id="316058"/>
    <lineage>
        <taxon>Bacteria</taxon>
        <taxon>Pseudomonadati</taxon>
        <taxon>Pseudomonadota</taxon>
        <taxon>Alphaproteobacteria</taxon>
        <taxon>Hyphomicrobiales</taxon>
        <taxon>Nitrobacteraceae</taxon>
        <taxon>Rhodopseudomonas</taxon>
    </lineage>
</organism>
<sequence>MGRALDDFVREENLKLYRRLLLEAHDEERRRVLLQLIAGLTRPERSDQRPT</sequence>
<protein>
    <submittedName>
        <fullName evidence="1">Uncharacterized protein</fullName>
    </submittedName>
</protein>
<reference evidence="1 2" key="1">
    <citation type="submission" date="2006-01" db="EMBL/GenBank/DDBJ databases">
        <title>Complete sequence of Rhodopseudomonas palustris HaA2.</title>
        <authorList>
            <consortium name="US DOE Joint Genome Institute"/>
            <person name="Copeland A."/>
            <person name="Lucas S."/>
            <person name="Lapidus A."/>
            <person name="Barry K."/>
            <person name="Detter J.C."/>
            <person name="Glavina T."/>
            <person name="Hammon N."/>
            <person name="Israni S."/>
            <person name="Pitluck S."/>
            <person name="Chain P."/>
            <person name="Malfatti S."/>
            <person name="Shin M."/>
            <person name="Vergez L."/>
            <person name="Schmutz J."/>
            <person name="Larimer F."/>
            <person name="Land M."/>
            <person name="Hauser L."/>
            <person name="Pelletier D.A."/>
            <person name="Kyrpides N."/>
            <person name="Anderson I."/>
            <person name="Oda Y."/>
            <person name="Harwood C.S."/>
            <person name="Richardson P."/>
        </authorList>
    </citation>
    <scope>NUCLEOTIDE SEQUENCE [LARGE SCALE GENOMIC DNA]</scope>
    <source>
        <strain evidence="1 2">HaA2</strain>
    </source>
</reference>
<dbReference type="Proteomes" id="UP000008809">
    <property type="component" value="Chromosome"/>
</dbReference>
<dbReference type="AlphaFoldDB" id="Q2ITM0"/>
<name>Q2ITM0_RHOP2</name>
<gene>
    <name evidence="1" type="ordered locus">RPB_3746</name>
</gene>
<accession>Q2ITM0</accession>
<proteinExistence type="predicted"/>